<dbReference type="EMBL" id="OZ060371">
    <property type="protein sequence ID" value="CAL4043901.1"/>
    <property type="molecule type" value="Genomic_DNA"/>
</dbReference>
<dbReference type="AlphaFoldDB" id="A0AAT9IIP4"/>
<dbReference type="NCBIfam" id="TIGR03011">
    <property type="entry name" value="sulf_tusB_dsrH"/>
    <property type="match status" value="1"/>
</dbReference>
<proteinExistence type="predicted"/>
<gene>
    <name evidence="1" type="primary">tusB</name>
    <name evidence="1" type="ORF">BUANCORI2928_420</name>
</gene>
<reference evidence="1" key="1">
    <citation type="submission" date="2024-06" db="EMBL/GenBank/DDBJ databases">
        <authorList>
            <person name="Manzano-Marin A."/>
            <person name="Manzano-Marin A."/>
            <person name="Alejandro Manzano Marin A."/>
        </authorList>
    </citation>
    <scope>NUCLEOTIDE SEQUENCE</scope>
    <source>
        <strain evidence="1">Ancorni-2928</strain>
    </source>
</reference>
<name>A0AAT9IIP4_9GAMM</name>
<accession>A0AAT9IIP4</accession>
<dbReference type="InterPro" id="IPR007215">
    <property type="entry name" value="Sulphur_relay_TusB/DsrH"/>
</dbReference>
<sequence length="93" mass="11082">MLHTLMKSPYSIDLDTMFLMIDLNDDIVMLQDGVVFAVDKDFFLNYKRYIHIIHVLKEDLEARGLKNINSGFKVINYKQFVQLTFKHKTQINW</sequence>
<dbReference type="Pfam" id="PF04077">
    <property type="entry name" value="DsrH"/>
    <property type="match status" value="1"/>
</dbReference>
<protein>
    <submittedName>
        <fullName evidence="1">Protein TusB</fullName>
    </submittedName>
</protein>
<dbReference type="InterPro" id="IPR027396">
    <property type="entry name" value="DsrEFH-like"/>
</dbReference>
<organism evidence="1">
    <name type="scientific">Buchnera aphidicola</name>
    <name type="common">Anoecia corni</name>
    <dbReference type="NCBI Taxonomy" id="2994477"/>
    <lineage>
        <taxon>Bacteria</taxon>
        <taxon>Pseudomonadati</taxon>
        <taxon>Pseudomonadota</taxon>
        <taxon>Gammaproteobacteria</taxon>
        <taxon>Enterobacterales</taxon>
        <taxon>Erwiniaceae</taxon>
        <taxon>Buchnera</taxon>
    </lineage>
</organism>
<dbReference type="PANTHER" id="PTHR37526:SF1">
    <property type="entry name" value="PROTEIN TUSB"/>
    <property type="match status" value="1"/>
</dbReference>
<dbReference type="PANTHER" id="PTHR37526">
    <property type="entry name" value="PROTEIN TUSB"/>
    <property type="match status" value="1"/>
</dbReference>
<dbReference type="GO" id="GO:0002143">
    <property type="term" value="P:tRNA wobble position uridine thiolation"/>
    <property type="evidence" value="ECO:0007669"/>
    <property type="project" value="InterPro"/>
</dbReference>
<dbReference type="Gene3D" id="3.40.1260.10">
    <property type="entry name" value="DsrEFH-like"/>
    <property type="match status" value="1"/>
</dbReference>
<dbReference type="SUPFAM" id="SSF75169">
    <property type="entry name" value="DsrEFH-like"/>
    <property type="match status" value="1"/>
</dbReference>
<dbReference type="GO" id="GO:1990228">
    <property type="term" value="C:sulfurtransferase complex"/>
    <property type="evidence" value="ECO:0007669"/>
    <property type="project" value="TreeGrafter"/>
</dbReference>
<evidence type="ECO:0000313" key="1">
    <source>
        <dbReference type="EMBL" id="CAL4043901.1"/>
    </source>
</evidence>